<dbReference type="EMBL" id="JASOLY010000041">
    <property type="protein sequence ID" value="MDK6869436.1"/>
    <property type="molecule type" value="Genomic_DNA"/>
</dbReference>
<gene>
    <name evidence="1" type="ORF">QP354_10395</name>
</gene>
<evidence type="ECO:0000313" key="1">
    <source>
        <dbReference type="EMBL" id="MDK6869436.1"/>
    </source>
</evidence>
<dbReference type="RefSeq" id="WP_048686523.1">
    <property type="nucleotide sequence ID" value="NZ_JASOLY010000041.1"/>
</dbReference>
<sequence length="77" mass="9011">MEYKKEVVKNNATLKKIELNNEKSQNEITEKLAVTMLLPYLELDINKSRNYVTGETPNIKGKYPQFFSETPLKNYNL</sequence>
<comment type="caution">
    <text evidence="1">The sequence shown here is derived from an EMBL/GenBank/DDBJ whole genome shotgun (WGS) entry which is preliminary data.</text>
</comment>
<name>A0AAW6XU90_9LACO</name>
<reference evidence="1" key="1">
    <citation type="submission" date="2023-05" db="EMBL/GenBank/DDBJ databases">
        <title>Cataloging the Phylogenetic Diversity of Human Bladder Bacteria.</title>
        <authorList>
            <person name="Du J."/>
        </authorList>
    </citation>
    <scope>NUCLEOTIDE SEQUENCE</scope>
    <source>
        <strain evidence="1">UMB6975B</strain>
    </source>
</reference>
<evidence type="ECO:0000313" key="2">
    <source>
        <dbReference type="Proteomes" id="UP001232113"/>
    </source>
</evidence>
<organism evidence="1 2">
    <name type="scientific">Lactobacillus paragasseri</name>
    <dbReference type="NCBI Taxonomy" id="2107999"/>
    <lineage>
        <taxon>Bacteria</taxon>
        <taxon>Bacillati</taxon>
        <taxon>Bacillota</taxon>
        <taxon>Bacilli</taxon>
        <taxon>Lactobacillales</taxon>
        <taxon>Lactobacillaceae</taxon>
        <taxon>Lactobacillus</taxon>
    </lineage>
</organism>
<dbReference type="AlphaFoldDB" id="A0AAW6XU90"/>
<dbReference type="Proteomes" id="UP001232113">
    <property type="component" value="Unassembled WGS sequence"/>
</dbReference>
<protein>
    <submittedName>
        <fullName evidence="1">Uncharacterized protein</fullName>
    </submittedName>
</protein>
<proteinExistence type="predicted"/>
<accession>A0AAW6XU90</accession>